<accession>A0A9K3KEU2</accession>
<dbReference type="Proteomes" id="UP000693970">
    <property type="component" value="Unassembled WGS sequence"/>
</dbReference>
<name>A0A9K3KEU2_9STRA</name>
<dbReference type="InterPro" id="IPR018971">
    <property type="entry name" value="DUF1997"/>
</dbReference>
<dbReference type="EMBL" id="JAGRRH010000025">
    <property type="protein sequence ID" value="KAG7342424.1"/>
    <property type="molecule type" value="Genomic_DNA"/>
</dbReference>
<dbReference type="Pfam" id="PF09366">
    <property type="entry name" value="DUF1997"/>
    <property type="match status" value="1"/>
</dbReference>
<dbReference type="PANTHER" id="PTHR34133:SF8">
    <property type="entry name" value="OS07G0633000 PROTEIN"/>
    <property type="match status" value="1"/>
</dbReference>
<proteinExistence type="predicted"/>
<reference evidence="2" key="2">
    <citation type="submission" date="2021-04" db="EMBL/GenBank/DDBJ databases">
        <authorList>
            <person name="Podell S."/>
        </authorList>
    </citation>
    <scope>NUCLEOTIDE SEQUENCE</scope>
    <source>
        <strain evidence="2">Hildebrandi</strain>
    </source>
</reference>
<keyword evidence="3" id="KW-1185">Reference proteome</keyword>
<evidence type="ECO:0000313" key="3">
    <source>
        <dbReference type="Proteomes" id="UP000693970"/>
    </source>
</evidence>
<gene>
    <name evidence="2" type="ORF">IV203_007517</name>
</gene>
<dbReference type="PANTHER" id="PTHR34133">
    <property type="entry name" value="OS07G0633000 PROTEIN"/>
    <property type="match status" value="1"/>
</dbReference>
<organism evidence="2 3">
    <name type="scientific">Nitzschia inconspicua</name>
    <dbReference type="NCBI Taxonomy" id="303405"/>
    <lineage>
        <taxon>Eukaryota</taxon>
        <taxon>Sar</taxon>
        <taxon>Stramenopiles</taxon>
        <taxon>Ochrophyta</taxon>
        <taxon>Bacillariophyta</taxon>
        <taxon>Bacillariophyceae</taxon>
        <taxon>Bacillariophycidae</taxon>
        <taxon>Bacillariales</taxon>
        <taxon>Bacillariaceae</taxon>
        <taxon>Nitzschia</taxon>
    </lineage>
</organism>
<sequence>MRNSLPTNNNMMFLVQCTVLFFGLGDSSNHVEAFLRNRPFTRLPMYPSSVSSEKTISTTTTGLFAETVQQTPEQKTRRKELLKRDGSHFQLDRLSGTIEFGAAANLVTVLESSQGTDDTRELIESWLTDDDGRGLAQSIWEEDLLTDLGNGVFRLQTMPLQFITLQLQPAVDIQMWTQPSGKNKAGRLLPPIFKMQSLTFEPNLQILPGMSVTARSLGLVVEVVGDLRPTPDGKGVTGKICFQSTGVLPPPLRIVPEAALQLAVDTINDAVVSFAISSFQKGARQKYLEYKTKHVAKMLEKQALS</sequence>
<comment type="caution">
    <text evidence="2">The sequence shown here is derived from an EMBL/GenBank/DDBJ whole genome shotgun (WGS) entry which is preliminary data.</text>
</comment>
<reference evidence="2" key="1">
    <citation type="journal article" date="2021" name="Sci. Rep.">
        <title>Diploid genomic architecture of Nitzschia inconspicua, an elite biomass production diatom.</title>
        <authorList>
            <person name="Oliver A."/>
            <person name="Podell S."/>
            <person name="Pinowska A."/>
            <person name="Traller J.C."/>
            <person name="Smith S.R."/>
            <person name="McClure R."/>
            <person name="Beliaev A."/>
            <person name="Bohutskyi P."/>
            <person name="Hill E.A."/>
            <person name="Rabines A."/>
            <person name="Zheng H."/>
            <person name="Allen L.Z."/>
            <person name="Kuo A."/>
            <person name="Grigoriev I.V."/>
            <person name="Allen A.E."/>
            <person name="Hazlebeck D."/>
            <person name="Allen E.E."/>
        </authorList>
    </citation>
    <scope>NUCLEOTIDE SEQUENCE</scope>
    <source>
        <strain evidence="2">Hildebrandi</strain>
    </source>
</reference>
<feature type="chain" id="PRO_5039915920" evidence="1">
    <location>
        <begin position="28"/>
        <end position="305"/>
    </location>
</feature>
<dbReference type="AlphaFoldDB" id="A0A9K3KEU2"/>
<feature type="signal peptide" evidence="1">
    <location>
        <begin position="1"/>
        <end position="27"/>
    </location>
</feature>
<evidence type="ECO:0000256" key="1">
    <source>
        <dbReference type="SAM" id="SignalP"/>
    </source>
</evidence>
<dbReference type="OrthoDB" id="496281at2759"/>
<evidence type="ECO:0000313" key="2">
    <source>
        <dbReference type="EMBL" id="KAG7342424.1"/>
    </source>
</evidence>
<keyword evidence="1" id="KW-0732">Signal</keyword>
<protein>
    <submittedName>
        <fullName evidence="2">DUF1997 domain containing protein</fullName>
    </submittedName>
</protein>